<evidence type="ECO:0000313" key="2">
    <source>
        <dbReference type="EMBL" id="SKA08664.1"/>
    </source>
</evidence>
<feature type="region of interest" description="Disordered" evidence="1">
    <location>
        <begin position="1"/>
        <end position="22"/>
    </location>
</feature>
<evidence type="ECO:0000313" key="3">
    <source>
        <dbReference type="Proteomes" id="UP000191153"/>
    </source>
</evidence>
<dbReference type="Proteomes" id="UP000191153">
    <property type="component" value="Unassembled WGS sequence"/>
</dbReference>
<evidence type="ECO:0000256" key="1">
    <source>
        <dbReference type="SAM" id="MobiDB-lite"/>
    </source>
</evidence>
<dbReference type="RefSeq" id="WP_078694914.1">
    <property type="nucleotide sequence ID" value="NZ_FUWX01000035.1"/>
</dbReference>
<keyword evidence="3" id="KW-1185">Reference proteome</keyword>
<organism evidence="2 3">
    <name type="scientific">Cetobacterium ceti</name>
    <dbReference type="NCBI Taxonomy" id="180163"/>
    <lineage>
        <taxon>Bacteria</taxon>
        <taxon>Fusobacteriati</taxon>
        <taxon>Fusobacteriota</taxon>
        <taxon>Fusobacteriia</taxon>
        <taxon>Fusobacteriales</taxon>
        <taxon>Fusobacteriaceae</taxon>
        <taxon>Cetobacterium</taxon>
    </lineage>
</organism>
<dbReference type="STRING" id="180163.SAMN02745174_02501"/>
<name>A0A1T4QY71_9FUSO</name>
<dbReference type="AlphaFoldDB" id="A0A1T4QY71"/>
<accession>A0A1T4QY71</accession>
<proteinExistence type="predicted"/>
<protein>
    <submittedName>
        <fullName evidence="2">Uncharacterized protein</fullName>
    </submittedName>
</protein>
<gene>
    <name evidence="2" type="ORF">SAMN02745174_02501</name>
</gene>
<reference evidence="2 3" key="1">
    <citation type="submission" date="2017-02" db="EMBL/GenBank/DDBJ databases">
        <authorList>
            <person name="Peterson S.W."/>
        </authorList>
    </citation>
    <scope>NUCLEOTIDE SEQUENCE [LARGE SCALE GENOMIC DNA]</scope>
    <source>
        <strain evidence="2 3">ATCC 700028</strain>
    </source>
</reference>
<dbReference type="EMBL" id="FUWX01000035">
    <property type="protein sequence ID" value="SKA08664.1"/>
    <property type="molecule type" value="Genomic_DNA"/>
</dbReference>
<sequence>MARGGARTGAGRKEGSKTGVNKISKTMRIDKTLLEELELIHEDSTFVSKIEEGIKLYIKKYKGKNKKGGE</sequence>